<keyword evidence="2" id="KW-1185">Reference proteome</keyword>
<organism evidence="1 2">
    <name type="scientific">Pseudomonas aegrilactucae</name>
    <dbReference type="NCBI Taxonomy" id="2854028"/>
    <lineage>
        <taxon>Bacteria</taxon>
        <taxon>Pseudomonadati</taxon>
        <taxon>Pseudomonadota</taxon>
        <taxon>Gammaproteobacteria</taxon>
        <taxon>Pseudomonadales</taxon>
        <taxon>Pseudomonadaceae</taxon>
        <taxon>Pseudomonas</taxon>
    </lineage>
</organism>
<comment type="caution">
    <text evidence="1">The sequence shown here is derived from an EMBL/GenBank/DDBJ whole genome shotgun (WGS) entry which is preliminary data.</text>
</comment>
<evidence type="ECO:0000313" key="2">
    <source>
        <dbReference type="Proteomes" id="UP001106592"/>
    </source>
</evidence>
<dbReference type="Proteomes" id="UP001106592">
    <property type="component" value="Unassembled WGS sequence"/>
</dbReference>
<name>A0A9Q3AGC0_9PSED</name>
<proteinExistence type="predicted"/>
<reference evidence="1" key="1">
    <citation type="journal article" date="2022" name="Int. J. Syst. Evol. Microbiol.">
        <title>Pseudomonas aegrilactucae sp. nov. and Pseudomonas morbosilactucae sp. nov., pathogens causing bacterial rot of lettuce in Japan.</title>
        <authorList>
            <person name="Sawada H."/>
            <person name="Fujikawa T."/>
            <person name="Satou M."/>
        </authorList>
    </citation>
    <scope>NUCLEOTIDE SEQUENCE</scope>
    <source>
        <strain evidence="1">MAFF 301350</strain>
    </source>
</reference>
<dbReference type="AlphaFoldDB" id="A0A9Q3AGC0"/>
<gene>
    <name evidence="1" type="ORF">KUO17_25785</name>
</gene>
<accession>A0A9Q3AGC0</accession>
<reference evidence="1" key="2">
    <citation type="journal article" date="2023" name="Plant Pathol.">
        <title>Dismantling and reorganizing Pseudomonas marginalis sensu#lato.</title>
        <authorList>
            <person name="Sawada H."/>
            <person name="Fujikawa T."/>
            <person name="Satou M."/>
        </authorList>
    </citation>
    <scope>NUCLEOTIDE SEQUENCE</scope>
    <source>
        <strain evidence="1">MAFF 301350</strain>
    </source>
</reference>
<sequence length="128" mass="14724">MLNEAARKIFDDYYGFDDGLIKTFEYDFFQADALKIKMEMYARNYALEGDVWRTVRIVIDGVSEVRSVFEAGAFNVICSRVKLLSFGDKWCVEVDGDFGDIPVSLEAIRKYSTCYVIGERVEVLELDE</sequence>
<evidence type="ECO:0000313" key="1">
    <source>
        <dbReference type="EMBL" id="MBV6290389.1"/>
    </source>
</evidence>
<protein>
    <submittedName>
        <fullName evidence="1">Uncharacterized protein</fullName>
    </submittedName>
</protein>
<dbReference type="RefSeq" id="WP_217978383.1">
    <property type="nucleotide sequence ID" value="NZ_JAHTBI010000136.1"/>
</dbReference>
<dbReference type="EMBL" id="JAHTBI010000136">
    <property type="protein sequence ID" value="MBV6290389.1"/>
    <property type="molecule type" value="Genomic_DNA"/>
</dbReference>